<reference evidence="1 2" key="1">
    <citation type="submission" date="2024-09" db="EMBL/GenBank/DDBJ databases">
        <title>Genomes of Rahnella.</title>
        <authorList>
            <person name="Mnguni F.C."/>
            <person name="Shin G.Y."/>
            <person name="Coutinho T."/>
        </authorList>
    </citation>
    <scope>NUCLEOTIDE SEQUENCE [LARGE SCALE GENOMIC DNA]</scope>
    <source>
        <strain evidence="1 2">20WA0057</strain>
    </source>
</reference>
<gene>
    <name evidence="1" type="ORF">ACFPK4_10955</name>
</gene>
<dbReference type="RefSeq" id="WP_015689611.1">
    <property type="nucleotide sequence ID" value="NZ_JBHUCJ010000021.1"/>
</dbReference>
<proteinExistence type="predicted"/>
<sequence>MKKKEITPENQNIVTLNTPIKRGETVISEVNVICPNAGALRGVSLADVASSNVDALLVVLPRITYPNLTKEECAALSLPDMISLAGKVIGFLVPNSES</sequence>
<organism evidence="1 2">
    <name type="scientific">Rahnella sp. (strain Y9602)</name>
    <dbReference type="NCBI Taxonomy" id="2703885"/>
    <lineage>
        <taxon>Bacteria</taxon>
        <taxon>Pseudomonadati</taxon>
        <taxon>Pseudomonadota</taxon>
        <taxon>Gammaproteobacteria</taxon>
        <taxon>Enterobacterales</taxon>
        <taxon>Yersiniaceae</taxon>
        <taxon>Rahnella</taxon>
    </lineage>
</organism>
<dbReference type="Proteomes" id="UP001598201">
    <property type="component" value="Unassembled WGS sequence"/>
</dbReference>
<keyword evidence="2" id="KW-1185">Reference proteome</keyword>
<name>A0ABW6CFP7_RAHSY</name>
<protein>
    <submittedName>
        <fullName evidence="1">Phage tail assembly protein</fullName>
    </submittedName>
</protein>
<evidence type="ECO:0000313" key="1">
    <source>
        <dbReference type="EMBL" id="MFD3224055.1"/>
    </source>
</evidence>
<evidence type="ECO:0000313" key="2">
    <source>
        <dbReference type="Proteomes" id="UP001598201"/>
    </source>
</evidence>
<dbReference type="Pfam" id="PF10109">
    <property type="entry name" value="Phage_TAC_7"/>
    <property type="match status" value="1"/>
</dbReference>
<comment type="caution">
    <text evidence="1">The sequence shown here is derived from an EMBL/GenBank/DDBJ whole genome shotgun (WGS) entry which is preliminary data.</text>
</comment>
<accession>A0ABW6CFP7</accession>
<dbReference type="EMBL" id="JBHUCJ010000021">
    <property type="protein sequence ID" value="MFD3224055.1"/>
    <property type="molecule type" value="Genomic_DNA"/>
</dbReference>
<dbReference type="InterPro" id="IPR019289">
    <property type="entry name" value="Phage_tail_E/E"/>
</dbReference>